<dbReference type="GO" id="GO:0005524">
    <property type="term" value="F:ATP binding"/>
    <property type="evidence" value="ECO:0007669"/>
    <property type="project" value="UniProtKB-KW"/>
</dbReference>
<evidence type="ECO:0000256" key="1">
    <source>
        <dbReference type="ARBA" id="ARBA00022679"/>
    </source>
</evidence>
<dbReference type="SUPFAM" id="SSF63862">
    <property type="entry name" value="Thiamin pyrophosphokinase, substrate-binding domain"/>
    <property type="match status" value="1"/>
</dbReference>
<sequence length="217" mass="23760">MSQRIVIVAGGCWSEEEAALLRSDDMLVGVDAGAVHLLEAGRVPDLVVGDFDTVSVETYRQLQAKGVPIHSLPTAKDVTDTHHAVDWALARRPQQILLLGALGGSRFDHALANLFLLERMADAGISGLIQDAHNRIQLHPGNNTVITVEASPFRYLSLLALTTRVEGVTLRGFRYPLQEAVLIRDFPLGISNELEVEKGHIQVRTGKLLLIESRDHP</sequence>
<dbReference type="Pfam" id="PF04263">
    <property type="entry name" value="TPK_catalytic"/>
    <property type="match status" value="1"/>
</dbReference>
<evidence type="ECO:0000256" key="2">
    <source>
        <dbReference type="ARBA" id="ARBA00022741"/>
    </source>
</evidence>
<dbReference type="Proteomes" id="UP000241639">
    <property type="component" value="Unassembled WGS sequence"/>
</dbReference>
<dbReference type="GO" id="GO:0030975">
    <property type="term" value="F:thiamine binding"/>
    <property type="evidence" value="ECO:0007669"/>
    <property type="project" value="InterPro"/>
</dbReference>
<dbReference type="InterPro" id="IPR036371">
    <property type="entry name" value="TPK_B1-bd_sf"/>
</dbReference>
<evidence type="ECO:0000313" key="7">
    <source>
        <dbReference type="EMBL" id="PTM59123.1"/>
    </source>
</evidence>
<keyword evidence="4" id="KW-0067">ATP-binding</keyword>
<reference evidence="7 8" key="1">
    <citation type="submission" date="2018-04" db="EMBL/GenBank/DDBJ databases">
        <title>Genomic Encyclopedia of Archaeal and Bacterial Type Strains, Phase II (KMG-II): from individual species to whole genera.</title>
        <authorList>
            <person name="Goeker M."/>
        </authorList>
    </citation>
    <scope>NUCLEOTIDE SEQUENCE [LARGE SCALE GENOMIC DNA]</scope>
    <source>
        <strain evidence="7 8">DSM 45169</strain>
    </source>
</reference>
<keyword evidence="8" id="KW-1185">Reference proteome</keyword>
<evidence type="ECO:0000256" key="5">
    <source>
        <dbReference type="NCBIfam" id="TIGR01378"/>
    </source>
</evidence>
<organism evidence="7 8">
    <name type="scientific">Desmospora activa DSM 45169</name>
    <dbReference type="NCBI Taxonomy" id="1121389"/>
    <lineage>
        <taxon>Bacteria</taxon>
        <taxon>Bacillati</taxon>
        <taxon>Bacillota</taxon>
        <taxon>Bacilli</taxon>
        <taxon>Bacillales</taxon>
        <taxon>Thermoactinomycetaceae</taxon>
        <taxon>Desmospora</taxon>
    </lineage>
</organism>
<dbReference type="RefSeq" id="WP_107725846.1">
    <property type="nucleotide sequence ID" value="NZ_PZZP01000001.1"/>
</dbReference>
<keyword evidence="2" id="KW-0547">Nucleotide-binding</keyword>
<evidence type="ECO:0000259" key="6">
    <source>
        <dbReference type="SMART" id="SM00983"/>
    </source>
</evidence>
<dbReference type="SUPFAM" id="SSF63999">
    <property type="entry name" value="Thiamin pyrophosphokinase, catalytic domain"/>
    <property type="match status" value="1"/>
</dbReference>
<dbReference type="GO" id="GO:0004788">
    <property type="term" value="F:thiamine diphosphokinase activity"/>
    <property type="evidence" value="ECO:0007669"/>
    <property type="project" value="UniProtKB-UniRule"/>
</dbReference>
<evidence type="ECO:0000256" key="4">
    <source>
        <dbReference type="ARBA" id="ARBA00022840"/>
    </source>
</evidence>
<dbReference type="InterPro" id="IPR007373">
    <property type="entry name" value="Thiamin_PyroPKinase_B1-bd"/>
</dbReference>
<keyword evidence="1" id="KW-0808">Transferase</keyword>
<dbReference type="InterPro" id="IPR053149">
    <property type="entry name" value="TPK"/>
</dbReference>
<dbReference type="GO" id="GO:0016301">
    <property type="term" value="F:kinase activity"/>
    <property type="evidence" value="ECO:0007669"/>
    <property type="project" value="UniProtKB-KW"/>
</dbReference>
<keyword evidence="3 7" id="KW-0418">Kinase</keyword>
<accession>A0A2T4ZB48</accession>
<dbReference type="EC" id="2.7.6.2" evidence="5"/>
<dbReference type="Gene3D" id="3.40.50.10240">
    <property type="entry name" value="Thiamin pyrophosphokinase, catalytic domain"/>
    <property type="match status" value="1"/>
</dbReference>
<name>A0A2T4ZB48_9BACL</name>
<evidence type="ECO:0000256" key="3">
    <source>
        <dbReference type="ARBA" id="ARBA00022777"/>
    </source>
</evidence>
<dbReference type="PANTHER" id="PTHR41299">
    <property type="entry name" value="THIAMINE PYROPHOSPHOKINASE"/>
    <property type="match status" value="1"/>
</dbReference>
<evidence type="ECO:0000313" key="8">
    <source>
        <dbReference type="Proteomes" id="UP000241639"/>
    </source>
</evidence>
<dbReference type="GO" id="GO:0006772">
    <property type="term" value="P:thiamine metabolic process"/>
    <property type="evidence" value="ECO:0007669"/>
    <property type="project" value="UniProtKB-UniRule"/>
</dbReference>
<dbReference type="Pfam" id="PF04265">
    <property type="entry name" value="TPK_B1_binding"/>
    <property type="match status" value="1"/>
</dbReference>
<dbReference type="NCBIfam" id="TIGR01378">
    <property type="entry name" value="thi_PPkinase"/>
    <property type="match status" value="1"/>
</dbReference>
<protein>
    <recommendedName>
        <fullName evidence="5">Thiamine diphosphokinase</fullName>
        <ecNumber evidence="5">2.7.6.2</ecNumber>
    </recommendedName>
</protein>
<dbReference type="CDD" id="cd07995">
    <property type="entry name" value="TPK"/>
    <property type="match status" value="1"/>
</dbReference>
<comment type="caution">
    <text evidence="7">The sequence shown here is derived from an EMBL/GenBank/DDBJ whole genome shotgun (WGS) entry which is preliminary data.</text>
</comment>
<dbReference type="InterPro" id="IPR006282">
    <property type="entry name" value="Thi_PPkinase"/>
</dbReference>
<dbReference type="SMART" id="SM00983">
    <property type="entry name" value="TPK_B1_binding"/>
    <property type="match status" value="1"/>
</dbReference>
<dbReference type="AlphaFoldDB" id="A0A2T4ZB48"/>
<dbReference type="EMBL" id="PZZP01000001">
    <property type="protein sequence ID" value="PTM59123.1"/>
    <property type="molecule type" value="Genomic_DNA"/>
</dbReference>
<dbReference type="GO" id="GO:0009229">
    <property type="term" value="P:thiamine diphosphate biosynthetic process"/>
    <property type="evidence" value="ECO:0007669"/>
    <property type="project" value="InterPro"/>
</dbReference>
<feature type="domain" description="Thiamin pyrophosphokinase thiamin-binding" evidence="6">
    <location>
        <begin position="141"/>
        <end position="209"/>
    </location>
</feature>
<dbReference type="InterPro" id="IPR007371">
    <property type="entry name" value="TPK_catalytic"/>
</dbReference>
<proteinExistence type="predicted"/>
<dbReference type="OrthoDB" id="9804377at2"/>
<dbReference type="PANTHER" id="PTHR41299:SF1">
    <property type="entry name" value="THIAMINE PYROPHOSPHOKINASE"/>
    <property type="match status" value="1"/>
</dbReference>
<dbReference type="InterPro" id="IPR036759">
    <property type="entry name" value="TPK_catalytic_sf"/>
</dbReference>
<gene>
    <name evidence="7" type="ORF">C8J48_1725</name>
</gene>